<proteinExistence type="predicted"/>
<keyword evidence="2" id="KW-1185">Reference proteome</keyword>
<dbReference type="AlphaFoldDB" id="A0ABD2AWW3"/>
<comment type="caution">
    <text evidence="1">The sequence shown here is derived from an EMBL/GenBank/DDBJ whole genome shotgun (WGS) entry which is preliminary data.</text>
</comment>
<evidence type="ECO:0000313" key="2">
    <source>
        <dbReference type="Proteomes" id="UP001607302"/>
    </source>
</evidence>
<accession>A0ABD2AWW3</accession>
<organism evidence="1 2">
    <name type="scientific">Vespula squamosa</name>
    <name type="common">Southern yellow jacket</name>
    <name type="synonym">Wasp</name>
    <dbReference type="NCBI Taxonomy" id="30214"/>
    <lineage>
        <taxon>Eukaryota</taxon>
        <taxon>Metazoa</taxon>
        <taxon>Ecdysozoa</taxon>
        <taxon>Arthropoda</taxon>
        <taxon>Hexapoda</taxon>
        <taxon>Insecta</taxon>
        <taxon>Pterygota</taxon>
        <taxon>Neoptera</taxon>
        <taxon>Endopterygota</taxon>
        <taxon>Hymenoptera</taxon>
        <taxon>Apocrita</taxon>
        <taxon>Aculeata</taxon>
        <taxon>Vespoidea</taxon>
        <taxon>Vespidae</taxon>
        <taxon>Vespinae</taxon>
        <taxon>Vespula</taxon>
    </lineage>
</organism>
<dbReference type="Proteomes" id="UP001607302">
    <property type="component" value="Unassembled WGS sequence"/>
</dbReference>
<name>A0ABD2AWW3_VESSQ</name>
<protein>
    <submittedName>
        <fullName evidence="1">PCTP-like protein isoform X1</fullName>
    </submittedName>
</protein>
<evidence type="ECO:0000313" key="1">
    <source>
        <dbReference type="EMBL" id="KAL2725114.1"/>
    </source>
</evidence>
<dbReference type="EMBL" id="JAUDFV010000138">
    <property type="protein sequence ID" value="KAL2725114.1"/>
    <property type="molecule type" value="Genomic_DNA"/>
</dbReference>
<gene>
    <name evidence="1" type="ORF">V1478_007787</name>
</gene>
<sequence>MEIDVVKIAEDKDFEKFKLFQVLLLKLQKLEQDLLKLYDVSQDPQYRNILDTCMIESKDLGLFNSNNNIEYYFDLYDSNL</sequence>
<reference evidence="1 2" key="1">
    <citation type="journal article" date="2024" name="Ann. Entomol. Soc. Am.">
        <title>Genomic analyses of the southern and eastern yellowjacket wasps (Hymenoptera: Vespidae) reveal evolutionary signatures of social life.</title>
        <authorList>
            <person name="Catto M.A."/>
            <person name="Caine P.B."/>
            <person name="Orr S.E."/>
            <person name="Hunt B.G."/>
            <person name="Goodisman M.A.D."/>
        </authorList>
    </citation>
    <scope>NUCLEOTIDE SEQUENCE [LARGE SCALE GENOMIC DNA]</scope>
    <source>
        <strain evidence="1">233</strain>
        <tissue evidence="1">Head and thorax</tissue>
    </source>
</reference>